<proteinExistence type="predicted"/>
<comment type="caution">
    <text evidence="1">The sequence shown here is derived from an EMBL/GenBank/DDBJ whole genome shotgun (WGS) entry which is preliminary data.</text>
</comment>
<dbReference type="EMBL" id="JBHUCM010000065">
    <property type="protein sequence ID" value="MFD1546351.1"/>
    <property type="molecule type" value="Genomic_DNA"/>
</dbReference>
<name>A0ABW4GU47_9ACTN</name>
<sequence>HHRLPRRHAELGNGVLKVEERIADDIIAQILANPAKGIAMTLPGELARQRVPSVHVPTWDDVLADSPWLRAEA</sequence>
<gene>
    <name evidence="1" type="ORF">ACFSJ0_55610</name>
</gene>
<protein>
    <submittedName>
        <fullName evidence="1">Uncharacterized protein</fullName>
    </submittedName>
</protein>
<accession>A0ABW4GU47</accession>
<evidence type="ECO:0000313" key="2">
    <source>
        <dbReference type="Proteomes" id="UP001597097"/>
    </source>
</evidence>
<dbReference type="Proteomes" id="UP001597097">
    <property type="component" value="Unassembled WGS sequence"/>
</dbReference>
<reference evidence="2" key="1">
    <citation type="journal article" date="2019" name="Int. J. Syst. Evol. Microbiol.">
        <title>The Global Catalogue of Microorganisms (GCM) 10K type strain sequencing project: providing services to taxonomists for standard genome sequencing and annotation.</title>
        <authorList>
            <consortium name="The Broad Institute Genomics Platform"/>
            <consortium name="The Broad Institute Genome Sequencing Center for Infectious Disease"/>
            <person name="Wu L."/>
            <person name="Ma J."/>
        </authorList>
    </citation>
    <scope>NUCLEOTIDE SEQUENCE [LARGE SCALE GENOMIC DNA]</scope>
    <source>
        <strain evidence="2">CGMCC 1.15399</strain>
    </source>
</reference>
<keyword evidence="2" id="KW-1185">Reference proteome</keyword>
<evidence type="ECO:0000313" key="1">
    <source>
        <dbReference type="EMBL" id="MFD1546351.1"/>
    </source>
</evidence>
<organism evidence="1 2">
    <name type="scientific">Nonomuraea guangzhouensis</name>
    <dbReference type="NCBI Taxonomy" id="1291555"/>
    <lineage>
        <taxon>Bacteria</taxon>
        <taxon>Bacillati</taxon>
        <taxon>Actinomycetota</taxon>
        <taxon>Actinomycetes</taxon>
        <taxon>Streptosporangiales</taxon>
        <taxon>Streptosporangiaceae</taxon>
        <taxon>Nonomuraea</taxon>
    </lineage>
</organism>
<feature type="non-terminal residue" evidence="1">
    <location>
        <position position="1"/>
    </location>
</feature>